<dbReference type="KEGG" id="hbi:HBZC1_p0050"/>
<evidence type="ECO:0000313" key="2">
    <source>
        <dbReference type="Proteomes" id="UP000008387"/>
    </source>
</evidence>
<gene>
    <name evidence="1" type="ordered locus">HBZC1_p0050</name>
</gene>
<protein>
    <submittedName>
        <fullName evidence="1">Uncharacterized protein</fullName>
    </submittedName>
</protein>
<keyword evidence="1" id="KW-0614">Plasmid</keyword>
<organism evidence="1 2">
    <name type="scientific">Helicobacter bizzozeronii (strain CIII-1)</name>
    <dbReference type="NCBI Taxonomy" id="1002804"/>
    <lineage>
        <taxon>Bacteria</taxon>
        <taxon>Pseudomonadati</taxon>
        <taxon>Campylobacterota</taxon>
        <taxon>Epsilonproteobacteria</taxon>
        <taxon>Campylobacterales</taxon>
        <taxon>Helicobacteraceae</taxon>
        <taxon>Helicobacter</taxon>
    </lineage>
</organism>
<sequence>MGEYVKKGMDQNGFVGHTSSSVTLKLRGNVYTYDEKGCEI</sequence>
<dbReference type="HOGENOM" id="CLU_3290577_0_0_7"/>
<proteinExistence type="predicted"/>
<geneLocation type="plasmid" evidence="1 2">
    <name>phbz1</name>
</geneLocation>
<accession>F8KUF0</accession>
<keyword evidence="2" id="KW-1185">Reference proteome</keyword>
<dbReference type="EMBL" id="FR871758">
    <property type="protein sequence ID" value="CCB80885.1"/>
    <property type="molecule type" value="Genomic_DNA"/>
</dbReference>
<reference evidence="1 2" key="1">
    <citation type="journal article" date="2011" name="J. Bacteriol.">
        <title>Genome sequence of Helicobacter bizzozeronii strain CIII-1, an isolate from human gastric mucosa.</title>
        <authorList>
            <person name="Schott T."/>
            <person name="Rossi M."/>
            <person name="Hanninen M.L."/>
        </authorList>
    </citation>
    <scope>NUCLEOTIDE SEQUENCE [LARGE SCALE GENOMIC DNA]</scope>
    <source>
        <strain evidence="1 2">CIII-1</strain>
    </source>
</reference>
<dbReference type="Proteomes" id="UP000008387">
    <property type="component" value="Plasmid phbz1"/>
</dbReference>
<dbReference type="AlphaFoldDB" id="F8KUF0"/>
<name>F8KUF0_HELBC</name>
<evidence type="ECO:0000313" key="1">
    <source>
        <dbReference type="EMBL" id="CCB80885.1"/>
    </source>
</evidence>